<keyword evidence="4 10" id="KW-0285">Flavoprotein</keyword>
<evidence type="ECO:0000256" key="7">
    <source>
        <dbReference type="ARBA" id="ARBA00022827"/>
    </source>
</evidence>
<keyword evidence="6 10" id="KW-0819">tRNA processing</keyword>
<dbReference type="NCBIfam" id="NF003739">
    <property type="entry name" value="PRK05335.1"/>
    <property type="match status" value="1"/>
</dbReference>
<comment type="caution">
    <text evidence="12">The sequence shown here is derived from an EMBL/GenBank/DDBJ whole genome shotgun (WGS) entry which is preliminary data.</text>
</comment>
<gene>
    <name evidence="10" type="primary">trmFO</name>
    <name evidence="12" type="ORF">FXF49_07740</name>
</gene>
<dbReference type="Pfam" id="PF01134">
    <property type="entry name" value="GIDA"/>
    <property type="match status" value="1"/>
</dbReference>
<keyword evidence="9 10" id="KW-0520">NAD</keyword>
<dbReference type="PANTHER" id="PTHR11806">
    <property type="entry name" value="GLUCOSE INHIBITED DIVISION PROTEIN A"/>
    <property type="match status" value="1"/>
</dbReference>
<comment type="similarity">
    <text evidence="10">Belongs to the MnmG family. TrmFO subfamily.</text>
</comment>
<dbReference type="SUPFAM" id="SSF51905">
    <property type="entry name" value="FAD/NAD(P)-binding domain"/>
    <property type="match status" value="1"/>
</dbReference>
<keyword evidence="8 10" id="KW-0521">NADP</keyword>
<name>A0A5D0MHL6_FLESI</name>
<organism evidence="12 13">
    <name type="scientific">Flexistipes sinusarabici</name>
    <dbReference type="NCBI Taxonomy" id="2352"/>
    <lineage>
        <taxon>Bacteria</taxon>
        <taxon>Pseudomonadati</taxon>
        <taxon>Deferribacterota</taxon>
        <taxon>Deferribacteres</taxon>
        <taxon>Deferribacterales</taxon>
        <taxon>Flexistipitaceae</taxon>
        <taxon>Flexistipes</taxon>
    </lineage>
</organism>
<dbReference type="PANTHER" id="PTHR11806:SF2">
    <property type="entry name" value="METHYLENETETRAHYDROFOLATE--TRNA-(URACIL-5-)-METHYLTRANSFERASE TRMFO"/>
    <property type="match status" value="1"/>
</dbReference>
<evidence type="ECO:0000256" key="2">
    <source>
        <dbReference type="ARBA" id="ARBA00022490"/>
    </source>
</evidence>
<evidence type="ECO:0000256" key="10">
    <source>
        <dbReference type="HAMAP-Rule" id="MF_01037"/>
    </source>
</evidence>
<keyword evidence="3 10" id="KW-0489">Methyltransferase</keyword>
<evidence type="ECO:0000256" key="4">
    <source>
        <dbReference type="ARBA" id="ARBA00022630"/>
    </source>
</evidence>
<proteinExistence type="inferred from homology"/>
<dbReference type="Proteomes" id="UP000323337">
    <property type="component" value="Unassembled WGS sequence"/>
</dbReference>
<evidence type="ECO:0000259" key="11">
    <source>
        <dbReference type="Pfam" id="PF01134"/>
    </source>
</evidence>
<comment type="cofactor">
    <cofactor evidence="1 10">
        <name>FAD</name>
        <dbReference type="ChEBI" id="CHEBI:57692"/>
    </cofactor>
</comment>
<comment type="catalytic activity">
    <reaction evidence="10">
        <text>uridine(54) in tRNA + (6R)-5,10-methylene-5,6,7,8-tetrahydrofolate + NADH + H(+) = 5-methyluridine(54) in tRNA + (6S)-5,6,7,8-tetrahydrofolate + NAD(+)</text>
        <dbReference type="Rhea" id="RHEA:16873"/>
        <dbReference type="Rhea" id="RHEA-COMP:10167"/>
        <dbReference type="Rhea" id="RHEA-COMP:10193"/>
        <dbReference type="ChEBI" id="CHEBI:15378"/>
        <dbReference type="ChEBI" id="CHEBI:15636"/>
        <dbReference type="ChEBI" id="CHEBI:57453"/>
        <dbReference type="ChEBI" id="CHEBI:57540"/>
        <dbReference type="ChEBI" id="CHEBI:57945"/>
        <dbReference type="ChEBI" id="CHEBI:65315"/>
        <dbReference type="ChEBI" id="CHEBI:74447"/>
        <dbReference type="EC" id="2.1.1.74"/>
    </reaction>
</comment>
<evidence type="ECO:0000313" key="13">
    <source>
        <dbReference type="Proteomes" id="UP000323337"/>
    </source>
</evidence>
<dbReference type="GO" id="GO:0030488">
    <property type="term" value="P:tRNA methylation"/>
    <property type="evidence" value="ECO:0007669"/>
    <property type="project" value="TreeGrafter"/>
</dbReference>
<comment type="function">
    <text evidence="10">Catalyzes the folate-dependent formation of 5-methyl-uridine at position 54 (M-5-U54) in all tRNAs.</text>
</comment>
<dbReference type="GO" id="GO:0047151">
    <property type="term" value="F:tRNA (uracil(54)-C5)-methyltransferase activity, 5,10-methylenetetrahydrofolate-dependent"/>
    <property type="evidence" value="ECO:0007669"/>
    <property type="project" value="UniProtKB-UniRule"/>
</dbReference>
<evidence type="ECO:0000256" key="9">
    <source>
        <dbReference type="ARBA" id="ARBA00023027"/>
    </source>
</evidence>
<dbReference type="RefSeq" id="WP_303701324.1">
    <property type="nucleotide sequence ID" value="NZ_VSIV01000182.1"/>
</dbReference>
<feature type="domain" description="MnmG N-terminal" evidence="11">
    <location>
        <begin position="8"/>
        <end position="360"/>
    </location>
</feature>
<evidence type="ECO:0000256" key="6">
    <source>
        <dbReference type="ARBA" id="ARBA00022694"/>
    </source>
</evidence>
<dbReference type="InterPro" id="IPR002218">
    <property type="entry name" value="MnmG-rel"/>
</dbReference>
<dbReference type="GO" id="GO:0002098">
    <property type="term" value="P:tRNA wobble uridine modification"/>
    <property type="evidence" value="ECO:0007669"/>
    <property type="project" value="TreeGrafter"/>
</dbReference>
<evidence type="ECO:0000256" key="8">
    <source>
        <dbReference type="ARBA" id="ARBA00022857"/>
    </source>
</evidence>
<reference evidence="12 13" key="1">
    <citation type="submission" date="2019-08" db="EMBL/GenBank/DDBJ databases">
        <title>Genomic characterization of a novel candidate phylum (ARYD3) from a high temperature, high salinity tertiary oil reservoir in north central Oklahoma, USA.</title>
        <authorList>
            <person name="Youssef N.H."/>
            <person name="Yadav A."/>
            <person name="Elshahed M.S."/>
        </authorList>
    </citation>
    <scope>NUCLEOTIDE SEQUENCE [LARGE SCALE GENOMIC DNA]</scope>
    <source>
        <strain evidence="12">ARYD1</strain>
    </source>
</reference>
<evidence type="ECO:0000313" key="12">
    <source>
        <dbReference type="EMBL" id="TYB33167.1"/>
    </source>
</evidence>
<sequence>MRTNVKTITIIGGGLAGTEAAYQLAEHGFNVKLYEMRPGKMTPAHSTGFLGELVCSNSLKSESLSTGSGLLKVELGKLGSIVIKTAQKTRVPAGNSLAVDREVLARQLTEIIKQHENIEIINKEIKDIPEDRPLIIATGPLTSDSFAETLMKDLISEELFFYDAIAPVISADSIDYNHCFFKSRYDKGEADYLNCPMDKEVFDLFYDELLNAEKVPLKDFEEASVFEACMPVEEMAERGEKTLTFGPLKPVGLDHPETGRKYYAVLQLRKENKEGTAYNLVGCQTKMKIPEQKRVFRIIPALRNAEFLRYGSIHRNTYINSPLYLTKNYRMKEKDIYFAGQITGVEGYIESIASGLTVAYDLIFRLLLDKQLNFPETTAISALQRYVQEYKNKYTPSNFHFGLLPRLEEKIKKKKLKKEKLSERSLKDLQRYWVDNYENRQSSR</sequence>
<evidence type="ECO:0000256" key="5">
    <source>
        <dbReference type="ARBA" id="ARBA00022679"/>
    </source>
</evidence>
<accession>A0A5D0MHL6</accession>
<dbReference type="HAMAP" id="MF_01037">
    <property type="entry name" value="TrmFO"/>
    <property type="match status" value="1"/>
</dbReference>
<dbReference type="PRINTS" id="PR00411">
    <property type="entry name" value="PNDRDTASEI"/>
</dbReference>
<dbReference type="GO" id="GO:0050660">
    <property type="term" value="F:flavin adenine dinucleotide binding"/>
    <property type="evidence" value="ECO:0007669"/>
    <property type="project" value="UniProtKB-UniRule"/>
</dbReference>
<dbReference type="InterPro" id="IPR036188">
    <property type="entry name" value="FAD/NAD-bd_sf"/>
</dbReference>
<dbReference type="EMBL" id="VSIV01000182">
    <property type="protein sequence ID" value="TYB33167.1"/>
    <property type="molecule type" value="Genomic_DNA"/>
</dbReference>
<feature type="binding site" evidence="10">
    <location>
        <begin position="12"/>
        <end position="17"/>
    </location>
    <ligand>
        <name>FAD</name>
        <dbReference type="ChEBI" id="CHEBI:57692"/>
    </ligand>
</feature>
<evidence type="ECO:0000256" key="1">
    <source>
        <dbReference type="ARBA" id="ARBA00001974"/>
    </source>
</evidence>
<dbReference type="Gene3D" id="3.50.50.60">
    <property type="entry name" value="FAD/NAD(P)-binding domain"/>
    <property type="match status" value="2"/>
</dbReference>
<keyword evidence="7 10" id="KW-0274">FAD</keyword>
<dbReference type="NCBIfam" id="TIGR00137">
    <property type="entry name" value="gid_trmFO"/>
    <property type="match status" value="1"/>
</dbReference>
<dbReference type="EC" id="2.1.1.74" evidence="10"/>
<comment type="catalytic activity">
    <reaction evidence="10">
        <text>uridine(54) in tRNA + (6R)-5,10-methylene-5,6,7,8-tetrahydrofolate + NADPH + H(+) = 5-methyluridine(54) in tRNA + (6S)-5,6,7,8-tetrahydrofolate + NADP(+)</text>
        <dbReference type="Rhea" id="RHEA:62372"/>
        <dbReference type="Rhea" id="RHEA-COMP:10167"/>
        <dbReference type="Rhea" id="RHEA-COMP:10193"/>
        <dbReference type="ChEBI" id="CHEBI:15378"/>
        <dbReference type="ChEBI" id="CHEBI:15636"/>
        <dbReference type="ChEBI" id="CHEBI:57453"/>
        <dbReference type="ChEBI" id="CHEBI:57783"/>
        <dbReference type="ChEBI" id="CHEBI:58349"/>
        <dbReference type="ChEBI" id="CHEBI:65315"/>
        <dbReference type="ChEBI" id="CHEBI:74447"/>
        <dbReference type="EC" id="2.1.1.74"/>
    </reaction>
</comment>
<dbReference type="InterPro" id="IPR004417">
    <property type="entry name" value="TrmFO"/>
</dbReference>
<evidence type="ECO:0000256" key="3">
    <source>
        <dbReference type="ARBA" id="ARBA00022603"/>
    </source>
</evidence>
<keyword evidence="2 10" id="KW-0963">Cytoplasm</keyword>
<dbReference type="AlphaFoldDB" id="A0A5D0MHL6"/>
<comment type="subcellular location">
    <subcellularLocation>
        <location evidence="10">Cytoplasm</location>
    </subcellularLocation>
</comment>
<keyword evidence="5 10" id="KW-0808">Transferase</keyword>
<protein>
    <recommendedName>
        <fullName evidence="10">Methylenetetrahydrofolate--tRNA-(uracil-5-)-methyltransferase TrmFO</fullName>
        <ecNumber evidence="10">2.1.1.74</ecNumber>
    </recommendedName>
    <alternativeName>
        <fullName evidence="10">Folate-dependent tRNA (uracil-5-)-methyltransferase</fullName>
    </alternativeName>
    <alternativeName>
        <fullName evidence="10">Folate-dependent tRNA(M-5-U54)-methyltransferase</fullName>
    </alternativeName>
</protein>
<dbReference type="InterPro" id="IPR040131">
    <property type="entry name" value="MnmG_N"/>
</dbReference>
<dbReference type="GO" id="GO:0005829">
    <property type="term" value="C:cytosol"/>
    <property type="evidence" value="ECO:0007669"/>
    <property type="project" value="TreeGrafter"/>
</dbReference>